<evidence type="ECO:0000313" key="9">
    <source>
        <dbReference type="Proteomes" id="UP001291623"/>
    </source>
</evidence>
<evidence type="ECO:0000256" key="5">
    <source>
        <dbReference type="ARBA" id="ARBA00023136"/>
    </source>
</evidence>
<comment type="caution">
    <text evidence="8">The sequence shown here is derived from an EMBL/GenBank/DDBJ whole genome shotgun (WGS) entry which is preliminary data.</text>
</comment>
<organism evidence="8 9">
    <name type="scientific">Anisodus tanguticus</name>
    <dbReference type="NCBI Taxonomy" id="243964"/>
    <lineage>
        <taxon>Eukaryota</taxon>
        <taxon>Viridiplantae</taxon>
        <taxon>Streptophyta</taxon>
        <taxon>Embryophyta</taxon>
        <taxon>Tracheophyta</taxon>
        <taxon>Spermatophyta</taxon>
        <taxon>Magnoliopsida</taxon>
        <taxon>eudicotyledons</taxon>
        <taxon>Gunneridae</taxon>
        <taxon>Pentapetalae</taxon>
        <taxon>asterids</taxon>
        <taxon>lamiids</taxon>
        <taxon>Solanales</taxon>
        <taxon>Solanaceae</taxon>
        <taxon>Solanoideae</taxon>
        <taxon>Hyoscyameae</taxon>
        <taxon>Anisodus</taxon>
    </lineage>
</organism>
<gene>
    <name evidence="8" type="ORF">RND71_005106</name>
</gene>
<dbReference type="GO" id="GO:0019432">
    <property type="term" value="P:triglyceride biosynthetic process"/>
    <property type="evidence" value="ECO:0007669"/>
    <property type="project" value="TreeGrafter"/>
</dbReference>
<evidence type="ECO:0000256" key="7">
    <source>
        <dbReference type="SAM" id="Phobius"/>
    </source>
</evidence>
<evidence type="ECO:0000256" key="3">
    <source>
        <dbReference type="ARBA" id="ARBA00022692"/>
    </source>
</evidence>
<dbReference type="GO" id="GO:0016020">
    <property type="term" value="C:membrane"/>
    <property type="evidence" value="ECO:0007669"/>
    <property type="project" value="UniProtKB-SubCell"/>
</dbReference>
<dbReference type="GO" id="GO:0030258">
    <property type="term" value="P:lipid modification"/>
    <property type="evidence" value="ECO:0007669"/>
    <property type="project" value="TreeGrafter"/>
</dbReference>
<evidence type="ECO:0000256" key="1">
    <source>
        <dbReference type="ARBA" id="ARBA00004141"/>
    </source>
</evidence>
<protein>
    <submittedName>
        <fullName evidence="8">Uncharacterized protein</fullName>
    </submittedName>
</protein>
<dbReference type="InterPro" id="IPR049941">
    <property type="entry name" value="LPLAT_7/PORCN-like"/>
</dbReference>
<keyword evidence="6" id="KW-0012">Acyltransferase</keyword>
<evidence type="ECO:0000313" key="8">
    <source>
        <dbReference type="EMBL" id="KAK4374429.1"/>
    </source>
</evidence>
<dbReference type="GO" id="GO:0016746">
    <property type="term" value="F:acyltransferase activity"/>
    <property type="evidence" value="ECO:0007669"/>
    <property type="project" value="UniProtKB-KW"/>
</dbReference>
<dbReference type="InterPro" id="IPR004299">
    <property type="entry name" value="MBOAT_fam"/>
</dbReference>
<sequence length="249" mass="28577">MELLEMESMASAIGVSIPVLRFYFVSLPLFLHVYYMSGDAWKKGGMDATDLKTFRQRTAVAFWGNVKGYSSSNLVPLFPISKFLDPMYHEWVFWTRLGYQYMASFTARCKYYFIWSISEVAIIVSGFGFSGWSDMINPPKPQWDRAKNVDILGVELAKSSVQIPLVWNIQVSTWLRHYVYERLRQKGRKSGFFQLLATQTVSAVWHVLSLHETITAYGSVYYIGTVVPILVIPLGNMIQPAKPVRSREE</sequence>
<keyword evidence="3 7" id="KW-0812">Transmembrane</keyword>
<keyword evidence="2" id="KW-0808">Transferase</keyword>
<evidence type="ECO:0000256" key="4">
    <source>
        <dbReference type="ARBA" id="ARBA00022989"/>
    </source>
</evidence>
<dbReference type="GO" id="GO:0005783">
    <property type="term" value="C:endoplasmic reticulum"/>
    <property type="evidence" value="ECO:0007669"/>
    <property type="project" value="TreeGrafter"/>
</dbReference>
<dbReference type="Proteomes" id="UP001291623">
    <property type="component" value="Unassembled WGS sequence"/>
</dbReference>
<evidence type="ECO:0000256" key="6">
    <source>
        <dbReference type="ARBA" id="ARBA00023315"/>
    </source>
</evidence>
<proteinExistence type="predicted"/>
<evidence type="ECO:0000256" key="2">
    <source>
        <dbReference type="ARBA" id="ARBA00022679"/>
    </source>
</evidence>
<dbReference type="PANTHER" id="PTHR13906">
    <property type="entry name" value="PORCUPINE"/>
    <property type="match status" value="1"/>
</dbReference>
<dbReference type="GO" id="GO:0008654">
    <property type="term" value="P:phospholipid biosynthetic process"/>
    <property type="evidence" value="ECO:0007669"/>
    <property type="project" value="TreeGrafter"/>
</dbReference>
<reference evidence="8" key="1">
    <citation type="submission" date="2023-12" db="EMBL/GenBank/DDBJ databases">
        <title>Genome assembly of Anisodus tanguticus.</title>
        <authorList>
            <person name="Wang Y.-J."/>
        </authorList>
    </citation>
    <scope>NUCLEOTIDE SEQUENCE</scope>
    <source>
        <strain evidence="8">KB-2021</strain>
        <tissue evidence="8">Leaf</tissue>
    </source>
</reference>
<dbReference type="Pfam" id="PF03062">
    <property type="entry name" value="MBOAT"/>
    <property type="match status" value="1"/>
</dbReference>
<feature type="transmembrane region" description="Helical" evidence="7">
    <location>
        <begin position="12"/>
        <end position="35"/>
    </location>
</feature>
<keyword evidence="5 7" id="KW-0472">Membrane</keyword>
<name>A0AAE1SPE1_9SOLA</name>
<accession>A0AAE1SPE1</accession>
<comment type="subcellular location">
    <subcellularLocation>
        <location evidence="1">Membrane</location>
        <topology evidence="1">Multi-pass membrane protein</topology>
    </subcellularLocation>
</comment>
<feature type="transmembrane region" description="Helical" evidence="7">
    <location>
        <begin position="112"/>
        <end position="132"/>
    </location>
</feature>
<dbReference type="AlphaFoldDB" id="A0AAE1SPE1"/>
<keyword evidence="9" id="KW-1185">Reference proteome</keyword>
<keyword evidence="4 7" id="KW-1133">Transmembrane helix</keyword>
<feature type="transmembrane region" description="Helical" evidence="7">
    <location>
        <begin position="220"/>
        <end position="238"/>
    </location>
</feature>
<dbReference type="PANTHER" id="PTHR13906:SF19">
    <property type="entry name" value="MEMBRANE BOUND O-ACYL TRANSFERASE FAMILY PROTEIN"/>
    <property type="match status" value="1"/>
</dbReference>
<dbReference type="EMBL" id="JAVYJV010000003">
    <property type="protein sequence ID" value="KAK4374429.1"/>
    <property type="molecule type" value="Genomic_DNA"/>
</dbReference>